<dbReference type="SUPFAM" id="SSF51366">
    <property type="entry name" value="Ribulose-phoshate binding barrel"/>
    <property type="match status" value="1"/>
</dbReference>
<name>A0ABY7EQH4_MYAAR</name>
<proteinExistence type="inferred from homology"/>
<reference evidence="2" key="1">
    <citation type="submission" date="2022-11" db="EMBL/GenBank/DDBJ databases">
        <title>Centuries of genome instability and evolution in soft-shell clam transmissible cancer (bioRxiv).</title>
        <authorList>
            <person name="Hart S.F.M."/>
            <person name="Yonemitsu M.A."/>
            <person name="Giersch R.M."/>
            <person name="Beal B.F."/>
            <person name="Arriagada G."/>
            <person name="Davis B.W."/>
            <person name="Ostrander E.A."/>
            <person name="Goff S.P."/>
            <person name="Metzger M.J."/>
        </authorList>
    </citation>
    <scope>NUCLEOTIDE SEQUENCE</scope>
    <source>
        <strain evidence="2">MELC-2E11</strain>
        <tissue evidence="2">Siphon/mantle</tissue>
    </source>
</reference>
<dbReference type="PIRSF" id="PIRSF005956">
    <property type="entry name" value="BtpA"/>
    <property type="match status" value="1"/>
</dbReference>
<evidence type="ECO:0000313" key="3">
    <source>
        <dbReference type="Proteomes" id="UP001164746"/>
    </source>
</evidence>
<sequence length="275" mass="29634">MATSRVTQKSVLTKFRSNIIGMIHLLANPGTPGFQGSVQGIIARAEREAQIYKMAGVDSVLIENMHDIPYQHSCDVGPEVVSMMTSAAVRVRKAFDSGPVGVQILAGANNQALAVALATGLDYIRAEGFVFSHVADEGLMHACAGPLLRYRRHIGAENVAVFTDIKKKHSAHSITADVDIMETARAAQFFRSDGVIVTGTSTGAAVSTTELNDVQKAVSIPVLVGSGVTIQNYQEYKSATGLIIGSYFKKGHHWSEEIDETVLADFMDMVRSHEQ</sequence>
<evidence type="ECO:0000256" key="1">
    <source>
        <dbReference type="ARBA" id="ARBA00006007"/>
    </source>
</evidence>
<dbReference type="InterPro" id="IPR005137">
    <property type="entry name" value="BtpA"/>
</dbReference>
<evidence type="ECO:0000313" key="2">
    <source>
        <dbReference type="EMBL" id="WAR11500.1"/>
    </source>
</evidence>
<dbReference type="PANTHER" id="PTHR21381">
    <property type="entry name" value="ZGC:162297"/>
    <property type="match status" value="1"/>
</dbReference>
<organism evidence="2 3">
    <name type="scientific">Mya arenaria</name>
    <name type="common">Soft-shell clam</name>
    <dbReference type="NCBI Taxonomy" id="6604"/>
    <lineage>
        <taxon>Eukaryota</taxon>
        <taxon>Metazoa</taxon>
        <taxon>Spiralia</taxon>
        <taxon>Lophotrochozoa</taxon>
        <taxon>Mollusca</taxon>
        <taxon>Bivalvia</taxon>
        <taxon>Autobranchia</taxon>
        <taxon>Heteroconchia</taxon>
        <taxon>Euheterodonta</taxon>
        <taxon>Imparidentia</taxon>
        <taxon>Neoheterodontei</taxon>
        <taxon>Myida</taxon>
        <taxon>Myoidea</taxon>
        <taxon>Myidae</taxon>
        <taxon>Mya</taxon>
    </lineage>
</organism>
<protein>
    <submittedName>
        <fullName evidence="2">YSMU-like protein</fullName>
    </submittedName>
</protein>
<dbReference type="Pfam" id="PF03437">
    <property type="entry name" value="BtpA"/>
    <property type="match status" value="1"/>
</dbReference>
<keyword evidence="3" id="KW-1185">Reference proteome</keyword>
<gene>
    <name evidence="2" type="ORF">MAR_025680</name>
</gene>
<dbReference type="PANTHER" id="PTHR21381:SF3">
    <property type="entry name" value="SGC REGION PROTEIN SGCQ-RELATED"/>
    <property type="match status" value="1"/>
</dbReference>
<dbReference type="Proteomes" id="UP001164746">
    <property type="component" value="Chromosome 8"/>
</dbReference>
<comment type="similarity">
    <text evidence="1">Belongs to the BtpA family.</text>
</comment>
<dbReference type="InterPro" id="IPR011060">
    <property type="entry name" value="RibuloseP-bd_barrel"/>
</dbReference>
<accession>A0ABY7EQH4</accession>
<dbReference type="EMBL" id="CP111019">
    <property type="protein sequence ID" value="WAR11500.1"/>
    <property type="molecule type" value="Genomic_DNA"/>
</dbReference>
<dbReference type="NCBIfam" id="TIGR00259">
    <property type="entry name" value="thylakoid_BtpA"/>
    <property type="match status" value="1"/>
</dbReference>